<accession>A0ABS4HXB5</accession>
<evidence type="ECO:0000313" key="5">
    <source>
        <dbReference type="Proteomes" id="UP001519344"/>
    </source>
</evidence>
<comment type="caution">
    <text evidence="4">The sequence shown here is derived from an EMBL/GenBank/DDBJ whole genome shotgun (WGS) entry which is preliminary data.</text>
</comment>
<evidence type="ECO:0000256" key="2">
    <source>
        <dbReference type="ARBA" id="ARBA00023239"/>
    </source>
</evidence>
<gene>
    <name evidence="4" type="ORF">J2Z65_002411</name>
</gene>
<evidence type="ECO:0000259" key="3">
    <source>
        <dbReference type="SMART" id="SM00822"/>
    </source>
</evidence>
<dbReference type="PANTHER" id="PTHR30536:SF5">
    <property type="entry name" value="ALTRONATE DEHYDRATASE"/>
    <property type="match status" value="1"/>
</dbReference>
<dbReference type="Pfam" id="PF04295">
    <property type="entry name" value="GD_AH_second"/>
    <property type="match status" value="1"/>
</dbReference>
<dbReference type="SUPFAM" id="SSF51735">
    <property type="entry name" value="NAD(P)-binding Rossmann-fold domains"/>
    <property type="match status" value="1"/>
</dbReference>
<dbReference type="InterPro" id="IPR036291">
    <property type="entry name" value="NAD(P)-bd_dom_sf"/>
</dbReference>
<evidence type="ECO:0000313" key="4">
    <source>
        <dbReference type="EMBL" id="MBP1963195.1"/>
    </source>
</evidence>
<dbReference type="InterPro" id="IPR002347">
    <property type="entry name" value="SDR_fam"/>
</dbReference>
<dbReference type="InterPro" id="IPR057326">
    <property type="entry name" value="KR_dom"/>
</dbReference>
<dbReference type="InterPro" id="IPR007392">
    <property type="entry name" value="GD_AH_second"/>
</dbReference>
<dbReference type="PRINTS" id="PR00081">
    <property type="entry name" value="GDHRDH"/>
</dbReference>
<keyword evidence="5" id="KW-1185">Reference proteome</keyword>
<dbReference type="Pfam" id="PF20629">
    <property type="entry name" value="GD_AH_C"/>
    <property type="match status" value="1"/>
</dbReference>
<name>A0ABS4HXB5_9BACL</name>
<dbReference type="SMART" id="SM00822">
    <property type="entry name" value="PKS_KR"/>
    <property type="match status" value="1"/>
</dbReference>
<organism evidence="4 5">
    <name type="scientific">Paenibacillus aceris</name>
    <dbReference type="NCBI Taxonomy" id="869555"/>
    <lineage>
        <taxon>Bacteria</taxon>
        <taxon>Bacillati</taxon>
        <taxon>Bacillota</taxon>
        <taxon>Bacilli</taxon>
        <taxon>Bacillales</taxon>
        <taxon>Paenibacillaceae</taxon>
        <taxon>Paenibacillus</taxon>
    </lineage>
</organism>
<proteinExistence type="inferred from homology"/>
<protein>
    <submittedName>
        <fullName evidence="4">Altronate dehydratase/NAD(P)-dependent dehydrogenase (Short-subunit alcohol dehydrogenase family)</fullName>
    </submittedName>
</protein>
<dbReference type="InterPro" id="IPR052172">
    <property type="entry name" value="UxaA_altronate/galactarate_dh"/>
</dbReference>
<dbReference type="RefSeq" id="WP_205301081.1">
    <property type="nucleotide sequence ID" value="NZ_JAAOZR010000045.1"/>
</dbReference>
<dbReference type="InterPro" id="IPR048332">
    <property type="entry name" value="GD_AH_C"/>
</dbReference>
<dbReference type="PANTHER" id="PTHR30536">
    <property type="entry name" value="ALTRONATE/GALACTARATE DEHYDRATASE"/>
    <property type="match status" value="1"/>
</dbReference>
<dbReference type="Proteomes" id="UP001519344">
    <property type="component" value="Unassembled WGS sequence"/>
</dbReference>
<dbReference type="EMBL" id="JAGGKV010000005">
    <property type="protein sequence ID" value="MBP1963195.1"/>
    <property type="molecule type" value="Genomic_DNA"/>
</dbReference>
<evidence type="ECO:0000256" key="1">
    <source>
        <dbReference type="ARBA" id="ARBA00010986"/>
    </source>
</evidence>
<reference evidence="4 5" key="1">
    <citation type="submission" date="2021-03" db="EMBL/GenBank/DDBJ databases">
        <title>Genomic Encyclopedia of Type Strains, Phase IV (KMG-IV): sequencing the most valuable type-strain genomes for metagenomic binning, comparative biology and taxonomic classification.</title>
        <authorList>
            <person name="Goeker M."/>
        </authorList>
    </citation>
    <scope>NUCLEOTIDE SEQUENCE [LARGE SCALE GENOMIC DNA]</scope>
    <source>
        <strain evidence="4 5">DSM 24950</strain>
    </source>
</reference>
<sequence length="664" mass="71657">MTGHSVPSWQGYLRKNGAKGIRNKVLVMYTVECASFVAKEIGNSYRDSHIDVDVVGFAGCTDNEYALRMMIAMIRHPNIGAVLTVGLGCEYLQAKNLADIAGQEGKPASWMLIQDRGGTLKTIEDGKLAIEELHGQLLRETVMTDMNLADLVIGAECGGSDYTSGLSGNVVVGRMFDLLVNAGGTAIFEEIVEAIGLRDILLERAVNDEVRNDLGATYDKMLDYCKSVRQYSVSPGNFAGGLTTIEEKSMGAFVKSGSKPIEGVLRVSQNPPHPGLWLLDSTPDPHFMGFGYTNPNDSEGLMDLICSGAHLLFLVTGRGTVVGSAVSPVIKITGNETTYRRMPDDLDFCSGAALTGEKTMDVLSEELLDLVIGACRGQLTKAEKLKHKEYYIPYKYQTEGTNCGGESAVNNYQEMFSLAGERVLITGGATGLGLAMSQCFQAAGAEVIMVGSGSGEERMRLAEEMGEKVHYRSFNIADTDQTERFIQDVEETIGPITILINNAGNHCKKPIEETTDDDFRMVMDVHVLGAFSLCRALIPRMKQRGTGNIIFQASMTSFIGQPNVIAYSSAKSAYLGMVRTLASETSAYGIRVNGIAPGWIESPMLRKALSGDELRTQKIIGRTPMKRFGEPQDIGWAAVYLASPAAAFVNGAVLPVDGGALIGF</sequence>
<comment type="similarity">
    <text evidence="1">Belongs to the UxaA family.</text>
</comment>
<keyword evidence="2" id="KW-0456">Lyase</keyword>
<feature type="domain" description="Ketoreductase" evidence="3">
    <location>
        <begin position="421"/>
        <end position="602"/>
    </location>
</feature>
<dbReference type="Gene3D" id="3.40.50.720">
    <property type="entry name" value="NAD(P)-binding Rossmann-like Domain"/>
    <property type="match status" value="1"/>
</dbReference>
<dbReference type="Pfam" id="PF13561">
    <property type="entry name" value="adh_short_C2"/>
    <property type="match status" value="1"/>
</dbReference>